<dbReference type="Gene3D" id="1.10.760.10">
    <property type="entry name" value="Cytochrome c-like domain"/>
    <property type="match status" value="3"/>
</dbReference>
<accession>A0A7W7YZ33</accession>
<evidence type="ECO:0000256" key="4">
    <source>
        <dbReference type="ARBA" id="ARBA00022982"/>
    </source>
</evidence>
<evidence type="ECO:0000256" key="2">
    <source>
        <dbReference type="ARBA" id="ARBA00022617"/>
    </source>
</evidence>
<protein>
    <submittedName>
        <fullName evidence="8">Cytochrome c553</fullName>
    </submittedName>
</protein>
<keyword evidence="9" id="KW-1185">Reference proteome</keyword>
<dbReference type="InterPro" id="IPR036909">
    <property type="entry name" value="Cyt_c-like_dom_sf"/>
</dbReference>
<evidence type="ECO:0000259" key="7">
    <source>
        <dbReference type="PROSITE" id="PS51007"/>
    </source>
</evidence>
<keyword evidence="5 6" id="KW-0408">Iron</keyword>
<name>A0A7W7YZ33_9HYPH</name>
<dbReference type="SUPFAM" id="SSF46626">
    <property type="entry name" value="Cytochrome c"/>
    <property type="match status" value="3"/>
</dbReference>
<evidence type="ECO:0000313" key="8">
    <source>
        <dbReference type="EMBL" id="MBB5044917.1"/>
    </source>
</evidence>
<evidence type="ECO:0000256" key="6">
    <source>
        <dbReference type="PROSITE-ProRule" id="PRU00433"/>
    </source>
</evidence>
<dbReference type="InterPro" id="IPR050597">
    <property type="entry name" value="Cytochrome_c_Oxidase_Subunit"/>
</dbReference>
<dbReference type="InterPro" id="IPR009056">
    <property type="entry name" value="Cyt_c-like_dom"/>
</dbReference>
<keyword evidence="4" id="KW-0249">Electron transport</keyword>
<dbReference type="Pfam" id="PF13442">
    <property type="entry name" value="Cytochrome_CBB3"/>
    <property type="match status" value="1"/>
</dbReference>
<proteinExistence type="predicted"/>
<comment type="caution">
    <text evidence="8">The sequence shown here is derived from an EMBL/GenBank/DDBJ whole genome shotgun (WGS) entry which is preliminary data.</text>
</comment>
<dbReference type="GO" id="GO:0020037">
    <property type="term" value="F:heme binding"/>
    <property type="evidence" value="ECO:0007669"/>
    <property type="project" value="InterPro"/>
</dbReference>
<evidence type="ECO:0000256" key="3">
    <source>
        <dbReference type="ARBA" id="ARBA00022723"/>
    </source>
</evidence>
<evidence type="ECO:0000313" key="9">
    <source>
        <dbReference type="Proteomes" id="UP000535406"/>
    </source>
</evidence>
<keyword evidence="1" id="KW-0813">Transport</keyword>
<gene>
    <name evidence="8" type="ORF">HNQ66_004344</name>
</gene>
<sequence length="354" mass="38394">MPIGWKHIAGLVVAVALAAFLIAWSGVIGIGASTGHWKVTDWFLHWVMRSSVRTAALGRKVPEFTQDMLAMAAGHFEAGCVPCHGSPALERPESVGRMLPPPPDLKDKVASWADTELFQIVQHGVRFTGMPAWPVANREDEVWAMVAFLRRYPDLDAGSYRALAGYAATQSAETDRVLETCNGCHRPDRLRAGSLIPNLAGQSSTYLEQALAAYAKGTRPSGIMAVAIEGLSEAERNILARHFASLPPTVLQPAARDSLIRRGEALALKGDAERRIPACLSCHDRRDANPAYPRLSGQAEAYLANQMRLFVRKARGGGPFRELMTRAAANLEEEDIAALAAYFSASGMRAPALR</sequence>
<dbReference type="GO" id="GO:0009055">
    <property type="term" value="F:electron transfer activity"/>
    <property type="evidence" value="ECO:0007669"/>
    <property type="project" value="InterPro"/>
</dbReference>
<feature type="domain" description="Cytochrome c" evidence="7">
    <location>
        <begin position="67"/>
        <end position="153"/>
    </location>
</feature>
<dbReference type="RefSeq" id="WP_184146647.1">
    <property type="nucleotide sequence ID" value="NZ_JACHIK010000023.1"/>
</dbReference>
<dbReference type="EMBL" id="JACHIK010000023">
    <property type="protein sequence ID" value="MBB5044917.1"/>
    <property type="molecule type" value="Genomic_DNA"/>
</dbReference>
<reference evidence="8 9" key="1">
    <citation type="submission" date="2020-08" db="EMBL/GenBank/DDBJ databases">
        <title>Genomic Encyclopedia of Type Strains, Phase IV (KMG-IV): sequencing the most valuable type-strain genomes for metagenomic binning, comparative biology and taxonomic classification.</title>
        <authorList>
            <person name="Goeker M."/>
        </authorList>
    </citation>
    <scope>NUCLEOTIDE SEQUENCE [LARGE SCALE GENOMIC DNA]</scope>
    <source>
        <strain evidence="8 9">DSM 21319</strain>
    </source>
</reference>
<evidence type="ECO:0000256" key="5">
    <source>
        <dbReference type="ARBA" id="ARBA00023004"/>
    </source>
</evidence>
<dbReference type="PROSITE" id="PS51007">
    <property type="entry name" value="CYTC"/>
    <property type="match status" value="3"/>
</dbReference>
<dbReference type="PANTHER" id="PTHR33751:SF9">
    <property type="entry name" value="CYTOCHROME C4"/>
    <property type="match status" value="1"/>
</dbReference>
<dbReference type="GO" id="GO:0046872">
    <property type="term" value="F:metal ion binding"/>
    <property type="evidence" value="ECO:0007669"/>
    <property type="project" value="UniProtKB-KW"/>
</dbReference>
<dbReference type="PANTHER" id="PTHR33751">
    <property type="entry name" value="CBB3-TYPE CYTOCHROME C OXIDASE SUBUNIT FIXP"/>
    <property type="match status" value="1"/>
</dbReference>
<feature type="domain" description="Cytochrome c" evidence="7">
    <location>
        <begin position="153"/>
        <end position="247"/>
    </location>
</feature>
<organism evidence="8 9">
    <name type="scientific">Shinella fusca</name>
    <dbReference type="NCBI Taxonomy" id="544480"/>
    <lineage>
        <taxon>Bacteria</taxon>
        <taxon>Pseudomonadati</taxon>
        <taxon>Pseudomonadota</taxon>
        <taxon>Alphaproteobacteria</taxon>
        <taxon>Hyphomicrobiales</taxon>
        <taxon>Rhizobiaceae</taxon>
        <taxon>Shinella</taxon>
    </lineage>
</organism>
<dbReference type="Proteomes" id="UP000535406">
    <property type="component" value="Unassembled WGS sequence"/>
</dbReference>
<dbReference type="AlphaFoldDB" id="A0A7W7YZ33"/>
<evidence type="ECO:0000256" key="1">
    <source>
        <dbReference type="ARBA" id="ARBA00022448"/>
    </source>
</evidence>
<keyword evidence="3 6" id="KW-0479">Metal-binding</keyword>
<keyword evidence="2 6" id="KW-0349">Heme</keyword>
<feature type="domain" description="Cytochrome c" evidence="7">
    <location>
        <begin position="258"/>
        <end position="347"/>
    </location>
</feature>